<feature type="compositionally biased region" description="Low complexity" evidence="3">
    <location>
        <begin position="1426"/>
        <end position="1435"/>
    </location>
</feature>
<dbReference type="Proteomes" id="UP000807716">
    <property type="component" value="Unassembled WGS sequence"/>
</dbReference>
<evidence type="ECO:0000256" key="3">
    <source>
        <dbReference type="SAM" id="MobiDB-lite"/>
    </source>
</evidence>
<feature type="region of interest" description="Disordered" evidence="3">
    <location>
        <begin position="1390"/>
        <end position="1445"/>
    </location>
</feature>
<feature type="compositionally biased region" description="Low complexity" evidence="3">
    <location>
        <begin position="1213"/>
        <end position="1275"/>
    </location>
</feature>
<dbReference type="PANTHER" id="PTHR10648">
    <property type="entry name" value="SERINE/THREONINE-PROTEIN PHOSPHATASE PP2A 65 KDA REGULATORY SUBUNIT"/>
    <property type="match status" value="1"/>
</dbReference>
<feature type="compositionally biased region" description="Gly residues" evidence="3">
    <location>
        <begin position="1299"/>
        <end position="1308"/>
    </location>
</feature>
<evidence type="ECO:0000313" key="4">
    <source>
        <dbReference type="EMBL" id="KAG0256792.1"/>
    </source>
</evidence>
<feature type="compositionally biased region" description="Low complexity" evidence="3">
    <location>
        <begin position="1162"/>
        <end position="1190"/>
    </location>
</feature>
<proteinExistence type="predicted"/>
<dbReference type="GO" id="GO:0005737">
    <property type="term" value="C:cytoplasm"/>
    <property type="evidence" value="ECO:0007669"/>
    <property type="project" value="TreeGrafter"/>
</dbReference>
<feature type="repeat" description="HEAT" evidence="2">
    <location>
        <begin position="352"/>
        <end position="390"/>
    </location>
</feature>
<dbReference type="OrthoDB" id="340346at2759"/>
<feature type="compositionally biased region" description="Low complexity" evidence="3">
    <location>
        <begin position="932"/>
        <end position="945"/>
    </location>
</feature>
<dbReference type="Gene3D" id="1.25.10.10">
    <property type="entry name" value="Leucine-rich Repeat Variant"/>
    <property type="match status" value="1"/>
</dbReference>
<sequence length="1496" mass="159902">MADLGVYFGDDDTDQLEQEDKALEYLELSNEQDDTFDPVDTENLLAQMSSEAIMSGSIELDDESDVVQLLDDPALSATTKAQILARSAYEFHRAFLAREFILLLSQMEVVEAITNVIPILRDLSLDSQDVVRETLAGELDKIILYFFQHTAIDHSGQEISYERDTIQGWTNNAGIPLLAHDTFTPIITNLLLDQVAATAHQARAAVVSVAENVSEELLESEILGGVIAGLEKMYKKEQQQQQQQQQQQEQQEQDSYQQPLQEEDVEMGDCGGVEEYAQEDEGSGEAELGKMLVVMLMTSLAKALGPYRCTDLVIPLLEKFMHHSQFYVRKEIVTAIGALCENVPQEVVVQRLLPMLDSFVRDDTWHIRRACCTVLAAFVRAMPAEMRAEKVEEVYGMLVDDVSRTVQNSIMEVLGEVIAAFDHEQVPESILQHFLDMGKQPMNQPERAVMCAFSFPAVILTAGRSKWELMKPVYMRLAGTFRSPIRRSLACSLHEVARILGPELTDRDLAVAFADCLVAEDEVKEGVLGRVVEFISCLSLRCRTQAVRDLRGAWFELVKSSNWRLRDSLAGQLPGLCEVLDAKTLKRELLPLAVLACTDGVSTIRESGVMSFPALWEASDRVGPLSKADLRADMDVDMADTEEGLAEDEATPLAAKESEVAAKEQAESSETTTIKEYVMQQTAEFAIHGGFRSRVVAVQIIQSLLDSGIAPEEFETTLMSLLVDHLGRDSVVNVRIWVARVVSWIIESGYYGDDIPVSPRILELQRALQMDLDRDVRIYAGGPFELPKPVKKDKKKKKKKKSSKKGQRAASEKNGEGRVYLQNPKDGEYEGAGDIDIDVDGVVGSFGDDGPRLHFGQGDREDESESSSSCTDSEDDDDEEDEDEDEDGSEGDEEQDEAGKAQGDSADKDTADIIGRTNASRIANKPRNRNSMGAGMKMMAGDKLMVGGKEIRRPRTTWDFGDKVVETVEEEESEETETDAGDLPPRSFDDNFGNTAEGGNGGNGGNGNGNSSSNGNNSGSTVQAFDDPTLVHEPLDDEETTMGGDGEPWPHGSRSFDTFDQPDKVGDKDTANSNSDNHNPNRQGIREATPYQAHAFAGASPLDVETGDGAACEQPQQQHQQQQAVKDDDNQVHAVVTGQKPTEPLVATQENSATPSPPMTPPSHSSSSSTLPQDSPSSQSPAPSAEMSSATFTKALLTPIHLSAAASGPMENSLTTLSAFPPLSPTSTATTTTIASAATANAGAKAGPTTTTTQAGTAAASSTNGGNASGKEGVAAKTGKTLTAAGGISYAAKVLAGQSGGGVGGGASGKPSSPSSPTVSVVAAQSDSESSKGTTGSKERQPQQQQRSPEEEVLRVLNAKLQASAGQLSKKKSVLRPAPLPLASTLASSAALGATSTSTPSSVSSSSASSSSSSSPSSLMLLPLRAQQAKEAAAAVMGGPPSPSVTAAPGGGFRIFSTGLGASPLSPLSPTLPSSYAAAVARSSSLSPTAQKDATR</sequence>
<reference evidence="4" key="1">
    <citation type="journal article" date="2020" name="Fungal Divers.">
        <title>Resolving the Mortierellaceae phylogeny through synthesis of multi-gene phylogenetics and phylogenomics.</title>
        <authorList>
            <person name="Vandepol N."/>
            <person name="Liber J."/>
            <person name="Desiro A."/>
            <person name="Na H."/>
            <person name="Kennedy M."/>
            <person name="Barry K."/>
            <person name="Grigoriev I.V."/>
            <person name="Miller A.N."/>
            <person name="O'Donnell K."/>
            <person name="Stajich J.E."/>
            <person name="Bonito G."/>
        </authorList>
    </citation>
    <scope>NUCLEOTIDE SEQUENCE</scope>
    <source>
        <strain evidence="4">BC1065</strain>
    </source>
</reference>
<feature type="region of interest" description="Disordered" evidence="3">
    <location>
        <begin position="1208"/>
        <end position="1275"/>
    </location>
</feature>
<protein>
    <submittedName>
        <fullName evidence="4">Serine/threonine-protein phosphatase 4 regulatory subunit 1</fullName>
    </submittedName>
</protein>
<feature type="region of interest" description="Disordered" evidence="3">
    <location>
        <begin position="239"/>
        <end position="258"/>
    </location>
</feature>
<feature type="compositionally biased region" description="Acidic residues" evidence="3">
    <location>
        <begin position="872"/>
        <end position="896"/>
    </location>
</feature>
<evidence type="ECO:0000256" key="1">
    <source>
        <dbReference type="ARBA" id="ARBA00022737"/>
    </source>
</evidence>
<dbReference type="InterPro" id="IPR016024">
    <property type="entry name" value="ARM-type_fold"/>
</dbReference>
<feature type="compositionally biased region" description="Basic residues" evidence="3">
    <location>
        <begin position="789"/>
        <end position="807"/>
    </location>
</feature>
<feature type="compositionally biased region" description="Acidic residues" evidence="3">
    <location>
        <begin position="829"/>
        <end position="839"/>
    </location>
</feature>
<dbReference type="PROSITE" id="PS50077">
    <property type="entry name" value="HEAT_REPEAT"/>
    <property type="match status" value="1"/>
</dbReference>
<dbReference type="GO" id="GO:0019888">
    <property type="term" value="F:protein phosphatase regulator activity"/>
    <property type="evidence" value="ECO:0007669"/>
    <property type="project" value="TreeGrafter"/>
</dbReference>
<feature type="compositionally biased region" description="Low complexity" evidence="3">
    <location>
        <begin position="239"/>
        <end position="250"/>
    </location>
</feature>
<feature type="compositionally biased region" description="Low complexity" evidence="3">
    <location>
        <begin position="1390"/>
        <end position="1418"/>
    </location>
</feature>
<dbReference type="EMBL" id="JAAAJB010000392">
    <property type="protein sequence ID" value="KAG0256792.1"/>
    <property type="molecule type" value="Genomic_DNA"/>
</dbReference>
<keyword evidence="1" id="KW-0677">Repeat</keyword>
<organism evidence="4 5">
    <name type="scientific">Actinomortierella ambigua</name>
    <dbReference type="NCBI Taxonomy" id="1343610"/>
    <lineage>
        <taxon>Eukaryota</taxon>
        <taxon>Fungi</taxon>
        <taxon>Fungi incertae sedis</taxon>
        <taxon>Mucoromycota</taxon>
        <taxon>Mortierellomycotina</taxon>
        <taxon>Mortierellomycetes</taxon>
        <taxon>Mortierellales</taxon>
        <taxon>Mortierellaceae</taxon>
        <taxon>Actinomortierella</taxon>
    </lineage>
</organism>
<dbReference type="InterPro" id="IPR021133">
    <property type="entry name" value="HEAT_type_2"/>
</dbReference>
<evidence type="ECO:0000256" key="2">
    <source>
        <dbReference type="PROSITE-ProRule" id="PRU00103"/>
    </source>
</evidence>
<feature type="compositionally biased region" description="Basic and acidic residues" evidence="3">
    <location>
        <begin position="1061"/>
        <end position="1070"/>
    </location>
</feature>
<dbReference type="PANTHER" id="PTHR10648:SF1">
    <property type="entry name" value="SERINE_THREONINE-PROTEIN PHOSPHATASE 4 REGULATORY SUBUNIT 1"/>
    <property type="match status" value="1"/>
</dbReference>
<feature type="compositionally biased region" description="Polar residues" evidence="3">
    <location>
        <begin position="1327"/>
        <end position="1336"/>
    </location>
</feature>
<feature type="compositionally biased region" description="Gly residues" evidence="3">
    <location>
        <begin position="996"/>
        <end position="1008"/>
    </location>
</feature>
<feature type="compositionally biased region" description="Low complexity" evidence="3">
    <location>
        <begin position="1309"/>
        <end position="1326"/>
    </location>
</feature>
<accession>A0A9P6U2H9</accession>
<feature type="compositionally biased region" description="Acidic residues" evidence="3">
    <location>
        <begin position="967"/>
        <end position="980"/>
    </location>
</feature>
<feature type="compositionally biased region" description="Low complexity" evidence="3">
    <location>
        <begin position="1009"/>
        <end position="1020"/>
    </location>
</feature>
<dbReference type="InterPro" id="IPR051023">
    <property type="entry name" value="PP2A_Regulatory_Subunit_A"/>
</dbReference>
<feature type="region of interest" description="Disordered" evidence="3">
    <location>
        <begin position="787"/>
        <end position="1190"/>
    </location>
</feature>
<evidence type="ECO:0000313" key="5">
    <source>
        <dbReference type="Proteomes" id="UP000807716"/>
    </source>
</evidence>
<keyword evidence="5" id="KW-1185">Reference proteome</keyword>
<dbReference type="InterPro" id="IPR011989">
    <property type="entry name" value="ARM-like"/>
</dbReference>
<feature type="compositionally biased region" description="Low complexity" evidence="3">
    <location>
        <begin position="1114"/>
        <end position="1123"/>
    </location>
</feature>
<name>A0A9P6U2H9_9FUNG</name>
<feature type="compositionally biased region" description="Polar residues" evidence="3">
    <location>
        <begin position="1071"/>
        <end position="1082"/>
    </location>
</feature>
<comment type="caution">
    <text evidence="4">The sequence shown here is derived from an EMBL/GenBank/DDBJ whole genome shotgun (WGS) entry which is preliminary data.</text>
</comment>
<feature type="region of interest" description="Disordered" evidence="3">
    <location>
        <begin position="1299"/>
        <end position="1358"/>
    </location>
</feature>
<gene>
    <name evidence="4" type="primary">PPP4R1</name>
    <name evidence="4" type="ORF">DFQ27_005497</name>
</gene>
<dbReference type="SUPFAM" id="SSF48371">
    <property type="entry name" value="ARM repeat"/>
    <property type="match status" value="1"/>
</dbReference>